<dbReference type="SUPFAM" id="SSF50104">
    <property type="entry name" value="Translation proteins SH3-like domain"/>
    <property type="match status" value="1"/>
</dbReference>
<dbReference type="SMART" id="SM00739">
    <property type="entry name" value="KOW"/>
    <property type="match status" value="1"/>
</dbReference>
<dbReference type="CDD" id="cd09889">
    <property type="entry name" value="NGN_Bact_2"/>
    <property type="match status" value="1"/>
</dbReference>
<keyword evidence="2" id="KW-0805">Transcription regulation</keyword>
<dbReference type="InterPro" id="IPR043425">
    <property type="entry name" value="NusG-like"/>
</dbReference>
<dbReference type="AlphaFoldDB" id="A0A9D1JCY9"/>
<dbReference type="GO" id="GO:0031564">
    <property type="term" value="P:transcription antitermination"/>
    <property type="evidence" value="ECO:0007669"/>
    <property type="project" value="UniProtKB-KW"/>
</dbReference>
<dbReference type="NCBIfam" id="NF033641">
    <property type="entry name" value="antiterm_LoaP"/>
    <property type="match status" value="1"/>
</dbReference>
<evidence type="ECO:0000256" key="2">
    <source>
        <dbReference type="ARBA" id="ARBA00023015"/>
    </source>
</evidence>
<name>A0A9D1JCY9_9FIRM</name>
<dbReference type="GO" id="GO:0006354">
    <property type="term" value="P:DNA-templated transcription elongation"/>
    <property type="evidence" value="ECO:0007669"/>
    <property type="project" value="InterPro"/>
</dbReference>
<gene>
    <name evidence="5" type="primary">loaP</name>
    <name evidence="5" type="ORF">IAC96_03475</name>
</gene>
<evidence type="ECO:0000259" key="4">
    <source>
        <dbReference type="SMART" id="SM00739"/>
    </source>
</evidence>
<dbReference type="InterPro" id="IPR006645">
    <property type="entry name" value="NGN-like_dom"/>
</dbReference>
<dbReference type="InterPro" id="IPR008991">
    <property type="entry name" value="Translation_prot_SH3-like_sf"/>
</dbReference>
<evidence type="ECO:0000256" key="1">
    <source>
        <dbReference type="ARBA" id="ARBA00022814"/>
    </source>
</evidence>
<evidence type="ECO:0000256" key="3">
    <source>
        <dbReference type="ARBA" id="ARBA00023163"/>
    </source>
</evidence>
<dbReference type="PANTHER" id="PTHR30265:SF4">
    <property type="entry name" value="KOW MOTIF FAMILY PROTEIN, EXPRESSED"/>
    <property type="match status" value="1"/>
</dbReference>
<dbReference type="Gene3D" id="2.30.30.30">
    <property type="match status" value="1"/>
</dbReference>
<feature type="domain" description="KOW" evidence="4">
    <location>
        <begin position="116"/>
        <end position="143"/>
    </location>
</feature>
<dbReference type="EMBL" id="DVHN01000039">
    <property type="protein sequence ID" value="HIR87991.1"/>
    <property type="molecule type" value="Genomic_DNA"/>
</dbReference>
<proteinExistence type="predicted"/>
<evidence type="ECO:0000313" key="5">
    <source>
        <dbReference type="EMBL" id="HIR87991.1"/>
    </source>
</evidence>
<sequence>MWYVIQVKNGQENLTCQLIQTIITDDTLIECFFPQRERMRKIDGKWNVIKEKLFPGYVFIVTDNPERLFLQLKNVPKLTKLLGDNEGSFIPLKEKEVYFIQRWGGNDHVANISKVIIEKGNKVRILEGNLKDYEGEIIKVNLHKRIAVVRTTFMGSTTDVHMGIEILQKEE</sequence>
<keyword evidence="3" id="KW-0804">Transcription</keyword>
<dbReference type="InterPro" id="IPR014722">
    <property type="entry name" value="Rib_uL2_dom2"/>
</dbReference>
<dbReference type="InterPro" id="IPR005824">
    <property type="entry name" value="KOW"/>
</dbReference>
<dbReference type="Pfam" id="PF02357">
    <property type="entry name" value="NusG"/>
    <property type="match status" value="1"/>
</dbReference>
<keyword evidence="1" id="KW-0889">Transcription antitermination</keyword>
<dbReference type="InterPro" id="IPR047663">
    <property type="entry name" value="Transcription_antiterm_LoaP"/>
</dbReference>
<evidence type="ECO:0000313" key="6">
    <source>
        <dbReference type="Proteomes" id="UP000824201"/>
    </source>
</evidence>
<dbReference type="Gene3D" id="3.30.70.940">
    <property type="entry name" value="NusG, N-terminal domain"/>
    <property type="match status" value="1"/>
</dbReference>
<dbReference type="PANTHER" id="PTHR30265">
    <property type="entry name" value="RHO-INTERACTING TRANSCRIPTION TERMINATION FACTOR NUSG"/>
    <property type="match status" value="1"/>
</dbReference>
<reference evidence="5" key="2">
    <citation type="journal article" date="2021" name="PeerJ">
        <title>Extensive microbial diversity within the chicken gut microbiome revealed by metagenomics and culture.</title>
        <authorList>
            <person name="Gilroy R."/>
            <person name="Ravi A."/>
            <person name="Getino M."/>
            <person name="Pursley I."/>
            <person name="Horton D.L."/>
            <person name="Alikhan N.F."/>
            <person name="Baker D."/>
            <person name="Gharbi K."/>
            <person name="Hall N."/>
            <person name="Watson M."/>
            <person name="Adriaenssens E.M."/>
            <person name="Foster-Nyarko E."/>
            <person name="Jarju S."/>
            <person name="Secka A."/>
            <person name="Antonio M."/>
            <person name="Oren A."/>
            <person name="Chaudhuri R.R."/>
            <person name="La Ragione R."/>
            <person name="Hildebrand F."/>
            <person name="Pallen M.J."/>
        </authorList>
    </citation>
    <scope>NUCLEOTIDE SEQUENCE</scope>
    <source>
        <strain evidence="5">ChiW13-3771</strain>
    </source>
</reference>
<dbReference type="InterPro" id="IPR036735">
    <property type="entry name" value="NGN_dom_sf"/>
</dbReference>
<comment type="caution">
    <text evidence="5">The sequence shown here is derived from an EMBL/GenBank/DDBJ whole genome shotgun (WGS) entry which is preliminary data.</text>
</comment>
<organism evidence="5 6">
    <name type="scientific">Candidatus Fimimorpha faecalis</name>
    <dbReference type="NCBI Taxonomy" id="2840824"/>
    <lineage>
        <taxon>Bacteria</taxon>
        <taxon>Bacillati</taxon>
        <taxon>Bacillota</taxon>
        <taxon>Clostridia</taxon>
        <taxon>Eubacteriales</taxon>
        <taxon>Candidatus Fimimorpha</taxon>
    </lineage>
</organism>
<dbReference type="SUPFAM" id="SSF82679">
    <property type="entry name" value="N-utilization substance G protein NusG, N-terminal domain"/>
    <property type="match status" value="1"/>
</dbReference>
<accession>A0A9D1JCY9</accession>
<dbReference type="Proteomes" id="UP000824201">
    <property type="component" value="Unassembled WGS sequence"/>
</dbReference>
<protein>
    <submittedName>
        <fullName evidence="5">Antiterminator LoaP</fullName>
    </submittedName>
</protein>
<reference evidence="5" key="1">
    <citation type="submission" date="2020-10" db="EMBL/GenBank/DDBJ databases">
        <authorList>
            <person name="Gilroy R."/>
        </authorList>
    </citation>
    <scope>NUCLEOTIDE SEQUENCE</scope>
    <source>
        <strain evidence="5">ChiW13-3771</strain>
    </source>
</reference>